<gene>
    <name evidence="2" type="ORF">Athai_08800</name>
</gene>
<dbReference type="RefSeq" id="WP_203960276.1">
    <property type="nucleotide sequence ID" value="NZ_AP023355.1"/>
</dbReference>
<accession>A0A7R7DL63</accession>
<dbReference type="AlphaFoldDB" id="A0A7R7DL63"/>
<evidence type="ECO:0000259" key="1">
    <source>
        <dbReference type="Pfam" id="PF13460"/>
    </source>
</evidence>
<dbReference type="Gene3D" id="3.40.50.720">
    <property type="entry name" value="NAD(P)-binding Rossmann-like Domain"/>
    <property type="match status" value="1"/>
</dbReference>
<evidence type="ECO:0000313" key="2">
    <source>
        <dbReference type="EMBL" id="BCJ33377.1"/>
    </source>
</evidence>
<keyword evidence="3" id="KW-1185">Reference proteome</keyword>
<dbReference type="SUPFAM" id="SSF51735">
    <property type="entry name" value="NAD(P)-binding Rossmann-fold domains"/>
    <property type="match status" value="1"/>
</dbReference>
<feature type="domain" description="NAD(P)-binding" evidence="1">
    <location>
        <begin position="6"/>
        <end position="137"/>
    </location>
</feature>
<dbReference type="EMBL" id="AP023355">
    <property type="protein sequence ID" value="BCJ33377.1"/>
    <property type="molecule type" value="Genomic_DNA"/>
</dbReference>
<protein>
    <submittedName>
        <fullName evidence="2">Nucleotide-diphosphate-sugar epimerase</fullName>
    </submittedName>
</protein>
<organism evidence="2 3">
    <name type="scientific">Actinocatenispora thailandica</name>
    <dbReference type="NCBI Taxonomy" id="227318"/>
    <lineage>
        <taxon>Bacteria</taxon>
        <taxon>Bacillati</taxon>
        <taxon>Actinomycetota</taxon>
        <taxon>Actinomycetes</taxon>
        <taxon>Micromonosporales</taxon>
        <taxon>Micromonosporaceae</taxon>
        <taxon>Actinocatenispora</taxon>
    </lineage>
</organism>
<evidence type="ECO:0000313" key="3">
    <source>
        <dbReference type="Proteomes" id="UP000611640"/>
    </source>
</evidence>
<proteinExistence type="predicted"/>
<reference evidence="2 3" key="1">
    <citation type="submission" date="2020-08" db="EMBL/GenBank/DDBJ databases">
        <title>Whole genome shotgun sequence of Actinocatenispora thailandica NBRC 105041.</title>
        <authorList>
            <person name="Komaki H."/>
            <person name="Tamura T."/>
        </authorList>
    </citation>
    <scope>NUCLEOTIDE SEQUENCE [LARGE SCALE GENOMIC DNA]</scope>
    <source>
        <strain evidence="2 3">NBRC 105041</strain>
    </source>
</reference>
<dbReference type="InterPro" id="IPR036291">
    <property type="entry name" value="NAD(P)-bd_dom_sf"/>
</dbReference>
<name>A0A7R7DL63_9ACTN</name>
<dbReference type="InterPro" id="IPR051604">
    <property type="entry name" value="Ergot_Alk_Oxidoreductase"/>
</dbReference>
<dbReference type="InterPro" id="IPR016040">
    <property type="entry name" value="NAD(P)-bd_dom"/>
</dbReference>
<dbReference type="Proteomes" id="UP000611640">
    <property type="component" value="Chromosome"/>
</dbReference>
<dbReference type="KEGG" id="atl:Athai_08800"/>
<dbReference type="Pfam" id="PF13460">
    <property type="entry name" value="NAD_binding_10"/>
    <property type="match status" value="1"/>
</dbReference>
<dbReference type="Gene3D" id="3.90.25.10">
    <property type="entry name" value="UDP-galactose 4-epimerase, domain 1"/>
    <property type="match status" value="1"/>
</dbReference>
<dbReference type="PANTHER" id="PTHR43162:SF1">
    <property type="entry name" value="PRESTALK A DIFFERENTIATION PROTEIN A"/>
    <property type="match status" value="1"/>
</dbReference>
<sequence length="284" mass="29776">MILVTGATGVVGHPLVELLVSAGAEVRAVSRDPEAANLPAGVEVVRADPSRPTTLDGALHGVTAMFVNPRTVGTAAAELLDRARDAGVRRVVSMSALNVDFDLDRQPSRLRGEYNKEVEAAVAASGLEWFALRSGFYAVNTIGMWAGQIRAGDVVRGPYADTSWAPLHERDIAAVGAHALLADELSPGCPVLTGPRALTQTEMVETIGAAIGRPLRFEEVPVEVAKRGMVASGIPAALADGFMAMQADSYGQAGLVTGEVDRILGRPGLDFAAWAADHTADFQQ</sequence>
<dbReference type="PANTHER" id="PTHR43162">
    <property type="match status" value="1"/>
</dbReference>